<feature type="domain" description="CTD kinase subunit gamma Ctk3 C-terminal" evidence="3">
    <location>
        <begin position="193"/>
        <end position="255"/>
    </location>
</feature>
<dbReference type="Pfam" id="PF12350">
    <property type="entry name" value="CTK3_C"/>
    <property type="match status" value="1"/>
</dbReference>
<name>A0A507C135_9FUNG</name>
<dbReference type="GO" id="GO:0045943">
    <property type="term" value="P:positive regulation of transcription by RNA polymerase I"/>
    <property type="evidence" value="ECO:0007669"/>
    <property type="project" value="TreeGrafter"/>
</dbReference>
<evidence type="ECO:0000256" key="1">
    <source>
        <dbReference type="SAM" id="Coils"/>
    </source>
</evidence>
<dbReference type="AlphaFoldDB" id="A0A507C135"/>
<dbReference type="GeneID" id="42003869"/>
<keyword evidence="5" id="KW-1185">Reference proteome</keyword>
<dbReference type="InterPro" id="IPR024638">
    <property type="entry name" value="Ctk3_N"/>
</dbReference>
<evidence type="ECO:0000313" key="4">
    <source>
        <dbReference type="EMBL" id="TPX34807.1"/>
    </source>
</evidence>
<dbReference type="PANTHER" id="PTHR28291">
    <property type="entry name" value="CTD KINASE SUBUNIT GAMMA"/>
    <property type="match status" value="1"/>
</dbReference>
<dbReference type="InterPro" id="IPR024637">
    <property type="entry name" value="Ctk3_C"/>
</dbReference>
<dbReference type="RefSeq" id="XP_031025445.1">
    <property type="nucleotide sequence ID" value="XM_031168572.1"/>
</dbReference>
<dbReference type="GO" id="GO:0070692">
    <property type="term" value="C:CTDK-1 complex"/>
    <property type="evidence" value="ECO:0007669"/>
    <property type="project" value="InterPro"/>
</dbReference>
<evidence type="ECO:0000259" key="2">
    <source>
        <dbReference type="Pfam" id="PF12243"/>
    </source>
</evidence>
<protein>
    <recommendedName>
        <fullName evidence="6">CID domain-containing protein</fullName>
    </recommendedName>
</protein>
<evidence type="ECO:0000259" key="3">
    <source>
        <dbReference type="Pfam" id="PF12350"/>
    </source>
</evidence>
<dbReference type="InterPro" id="IPR042326">
    <property type="entry name" value="Ctk3"/>
</dbReference>
<evidence type="ECO:0008006" key="6">
    <source>
        <dbReference type="Google" id="ProtNLM"/>
    </source>
</evidence>
<proteinExistence type="predicted"/>
<dbReference type="GO" id="GO:0032786">
    <property type="term" value="P:positive regulation of DNA-templated transcription, elongation"/>
    <property type="evidence" value="ECO:0007669"/>
    <property type="project" value="InterPro"/>
</dbReference>
<gene>
    <name evidence="4" type="ORF">SmJEL517_g02644</name>
</gene>
<dbReference type="Pfam" id="PF12243">
    <property type="entry name" value="CTK3"/>
    <property type="match status" value="1"/>
</dbReference>
<dbReference type="InterPro" id="IPR008942">
    <property type="entry name" value="ENTH_VHS"/>
</dbReference>
<accession>A0A507C135</accession>
<dbReference type="Proteomes" id="UP000319731">
    <property type="component" value="Unassembled WGS sequence"/>
</dbReference>
<dbReference type="OrthoDB" id="21266at2759"/>
<comment type="caution">
    <text evidence="4">The sequence shown here is derived from an EMBL/GenBank/DDBJ whole genome shotgun (WGS) entry which is preliminary data.</text>
</comment>
<reference evidence="4 5" key="1">
    <citation type="journal article" date="2019" name="Sci. Rep.">
        <title>Comparative genomics of chytrid fungi reveal insights into the obligate biotrophic and pathogenic lifestyle of Synchytrium endobioticum.</title>
        <authorList>
            <person name="van de Vossenberg B.T.L.H."/>
            <person name="Warris S."/>
            <person name="Nguyen H.D.T."/>
            <person name="van Gent-Pelzer M.P.E."/>
            <person name="Joly D.L."/>
            <person name="van de Geest H.C."/>
            <person name="Bonants P.J.M."/>
            <person name="Smith D.S."/>
            <person name="Levesque C.A."/>
            <person name="van der Lee T.A.J."/>
        </authorList>
    </citation>
    <scope>NUCLEOTIDE SEQUENCE [LARGE SCALE GENOMIC DNA]</scope>
    <source>
        <strain evidence="4 5">JEL517</strain>
    </source>
</reference>
<dbReference type="Gene3D" id="1.25.40.90">
    <property type="match status" value="1"/>
</dbReference>
<dbReference type="EMBL" id="QEAO01000011">
    <property type="protein sequence ID" value="TPX34807.1"/>
    <property type="molecule type" value="Genomic_DNA"/>
</dbReference>
<dbReference type="PANTHER" id="PTHR28291:SF1">
    <property type="entry name" value="CTD KINASE SUBUNIT GAMMA"/>
    <property type="match status" value="1"/>
</dbReference>
<evidence type="ECO:0000313" key="5">
    <source>
        <dbReference type="Proteomes" id="UP000319731"/>
    </source>
</evidence>
<feature type="domain" description="CTD kinase subunit gamma Ctk3 N-terminal" evidence="2">
    <location>
        <begin position="8"/>
        <end position="136"/>
    </location>
</feature>
<sequence>MSDDIYQDDFMATTHFTDLLESLDTHKTKRTNDVAALVKFAMTNAHFATDLSEVLWKTLYAHSGDAPKRLLLLCVVDRLVKQAHDRKSKEPRGFAVDCAVYVERFAADIVKLVHALVPDPDAITVTVRKVLSGWRKVLGPDYEPHKQNFETAERYLKETELKSSHLIPSEDISGLIANLFRQPREETKREYAEIQRKIEEDRDRHKRAREESWVRPEFPDPYVDGEWWKNDGGAGIILSDVERGAGQWEFQDLWDADVGVLKASLYDQLAIEVKRARADLDDVKQTSVVSGQTPLRD</sequence>
<organism evidence="4 5">
    <name type="scientific">Synchytrium microbalum</name>
    <dbReference type="NCBI Taxonomy" id="1806994"/>
    <lineage>
        <taxon>Eukaryota</taxon>
        <taxon>Fungi</taxon>
        <taxon>Fungi incertae sedis</taxon>
        <taxon>Chytridiomycota</taxon>
        <taxon>Chytridiomycota incertae sedis</taxon>
        <taxon>Chytridiomycetes</taxon>
        <taxon>Synchytriales</taxon>
        <taxon>Synchytriaceae</taxon>
        <taxon>Synchytrium</taxon>
    </lineage>
</organism>
<feature type="coiled-coil region" evidence="1">
    <location>
        <begin position="184"/>
        <end position="211"/>
    </location>
</feature>
<keyword evidence="1" id="KW-0175">Coiled coil</keyword>